<evidence type="ECO:0000256" key="3">
    <source>
        <dbReference type="SAM" id="MobiDB-lite"/>
    </source>
</evidence>
<feature type="compositionally biased region" description="Polar residues" evidence="3">
    <location>
        <begin position="412"/>
        <end position="422"/>
    </location>
</feature>
<feature type="compositionally biased region" description="Low complexity" evidence="3">
    <location>
        <begin position="194"/>
        <end position="205"/>
    </location>
</feature>
<dbReference type="OrthoDB" id="3365957at2759"/>
<dbReference type="Pfam" id="PF04082">
    <property type="entry name" value="Fungal_trans"/>
    <property type="match status" value="1"/>
</dbReference>
<dbReference type="CDD" id="cd00067">
    <property type="entry name" value="GAL4"/>
    <property type="match status" value="1"/>
</dbReference>
<evidence type="ECO:0000256" key="1">
    <source>
        <dbReference type="ARBA" id="ARBA00022723"/>
    </source>
</evidence>
<dbReference type="SUPFAM" id="SSF57701">
    <property type="entry name" value="Zn2/Cys6 DNA-binding domain"/>
    <property type="match status" value="1"/>
</dbReference>
<keyword evidence="1" id="KW-0479">Metal-binding</keyword>
<dbReference type="PROSITE" id="PS50048">
    <property type="entry name" value="ZN2_CY6_FUNGAL_2"/>
    <property type="match status" value="1"/>
</dbReference>
<dbReference type="EMBL" id="CCYA01000253">
    <property type="protein sequence ID" value="CEH16928.1"/>
    <property type="molecule type" value="Genomic_DNA"/>
</dbReference>
<feature type="region of interest" description="Disordered" evidence="3">
    <location>
        <begin position="85"/>
        <end position="112"/>
    </location>
</feature>
<dbReference type="Gene3D" id="4.10.240.10">
    <property type="entry name" value="Zn(2)-C6 fungal-type DNA-binding domain"/>
    <property type="match status" value="1"/>
</dbReference>
<dbReference type="InterPro" id="IPR001138">
    <property type="entry name" value="Zn2Cys6_DnaBD"/>
</dbReference>
<dbReference type="GO" id="GO:0006351">
    <property type="term" value="P:DNA-templated transcription"/>
    <property type="evidence" value="ECO:0007669"/>
    <property type="project" value="InterPro"/>
</dbReference>
<dbReference type="SMART" id="SM00066">
    <property type="entry name" value="GAL4"/>
    <property type="match status" value="1"/>
</dbReference>
<sequence>MSAHRDAWMDTDKADKASPAGQSSDGIGSLKSSPRMDPVPAGSEGARPYRSRKERPCDLCRRRKGRCIIEEVGQRCQACNAAGKDCTFQMDPTPRSRPDRDGRSQSNEGRLHIDAGSYAFDWAGRARSISGPSEVEHRIGQGTFDSPLGSHASRVPGPCGVRPPHYTHHVEMPPPQPYLPHHPSLVLPSRVKSPPVRRYQPYPRQLTPPPSAAPPPRRFWDYRSSLPYPATSQRMNPPRLSIGSQGEAPDVDMEPVYRPEVPQRFHPAPTAHGRSPRHTAESASVGEMQSSKLSPSQTSNPGQPTSYSDAFRPTNLSDQQRGIVGRTWASQRTSAPRRSTASTEQHQQSAGIDHLHSLVAAMVEGEELARDDTSGSGESDLAAGRGAQERREDLAPFLLGSSSSEDPVLLRQASSPSASPQNELVPLRDAASRQQHGSQMSRQTSQQRHKAPSRVRLVTKDPKRPVYFSFMASQPYDKMMSKSESQKIVEAKLLELRRSIGAKVAPLMVWYAQRDSAAFPLLTTTQRRTFRRAALQAVSTVRNKGASAAMGINVPLPTVLATAALATSLVYDKTLRATSKDAWGANLNALIEQFNSTTLVTLQVACADLAGRPSINTSGNMMSLMQAVGTAHMLGLHLDPTSWALSREERDVRIRIWWAIVIHDKWSSLCWGRPSVIHKQDFSVPLPKRSGLSVCNEHLTDKEIGQFDFGSHTIEGLKITPTNDGIEEGAEVHTPGDTFAALAALTQLLDSILVEFHAVQCRRNDGFAVAQRVRSFMVELDDWCAQLPDTLRAVFKNDASASRGADNVAGTKSLQLSYFGVLLLLCRTALDAVSASDTFDETRILPALRTALHATQMVVDWLDALDDHEFSDGFFLPYCQHHLSACLSLLARLAISFNRMQEEAPLQAALDSLRRFLTLLAAARRRHSWDLSDLALGRASHLLTILEKKIPNFPALRSLIAPTENKTTTTTIDTPVPAQSSPAVPTQSLVPTENLQNFGGHTLLEDSIAWFDAHAHELGISLPHVKVESGDSLGGGTGASSSTMSSSSTSELPSEAIVGSSLQTPQASSMGDNGQLAAQTHLAPSNVLNLLSSASNFNSGVPSYGVGHVVDGIDPHGGSHQDPFADLGSTDGPALINPDPWLTSVGADILFNT</sequence>
<dbReference type="InterPro" id="IPR007219">
    <property type="entry name" value="XnlR_reg_dom"/>
</dbReference>
<accession>A0A0P1BL42</accession>
<feature type="region of interest" description="Disordered" evidence="3">
    <location>
        <begin position="368"/>
        <end position="389"/>
    </location>
</feature>
<name>A0A0P1BL42_9BASI</name>
<evidence type="ECO:0000259" key="4">
    <source>
        <dbReference type="PROSITE" id="PS50048"/>
    </source>
</evidence>
<feature type="compositionally biased region" description="Polar residues" evidence="3">
    <location>
        <begin position="432"/>
        <end position="446"/>
    </location>
</feature>
<dbReference type="Proteomes" id="UP000054845">
    <property type="component" value="Unassembled WGS sequence"/>
</dbReference>
<dbReference type="InterPro" id="IPR036864">
    <property type="entry name" value="Zn2-C6_fun-type_DNA-bd_sf"/>
</dbReference>
<dbReference type="SMART" id="SM00906">
    <property type="entry name" value="Fungal_trans"/>
    <property type="match status" value="1"/>
</dbReference>
<dbReference type="PANTHER" id="PTHR31668">
    <property type="entry name" value="GLUCOSE TRANSPORT TRANSCRIPTION REGULATOR RGT1-RELATED-RELATED"/>
    <property type="match status" value="1"/>
</dbReference>
<feature type="region of interest" description="Disordered" evidence="3">
    <location>
        <begin position="1031"/>
        <end position="1074"/>
    </location>
</feature>
<keyword evidence="2" id="KW-0539">Nucleus</keyword>
<dbReference type="GO" id="GO:0003677">
    <property type="term" value="F:DNA binding"/>
    <property type="evidence" value="ECO:0007669"/>
    <property type="project" value="InterPro"/>
</dbReference>
<dbReference type="PROSITE" id="PS00463">
    <property type="entry name" value="ZN2_CY6_FUNGAL_1"/>
    <property type="match status" value="1"/>
</dbReference>
<dbReference type="GO" id="GO:0005634">
    <property type="term" value="C:nucleus"/>
    <property type="evidence" value="ECO:0007669"/>
    <property type="project" value="TreeGrafter"/>
</dbReference>
<dbReference type="GO" id="GO:0000981">
    <property type="term" value="F:DNA-binding transcription factor activity, RNA polymerase II-specific"/>
    <property type="evidence" value="ECO:0007669"/>
    <property type="project" value="InterPro"/>
</dbReference>
<evidence type="ECO:0000313" key="6">
    <source>
        <dbReference type="Proteomes" id="UP000054845"/>
    </source>
</evidence>
<feature type="compositionally biased region" description="Basic and acidic residues" evidence="3">
    <location>
        <begin position="94"/>
        <end position="112"/>
    </location>
</feature>
<evidence type="ECO:0000256" key="2">
    <source>
        <dbReference type="ARBA" id="ARBA00023242"/>
    </source>
</evidence>
<keyword evidence="6" id="KW-1185">Reference proteome</keyword>
<dbReference type="InterPro" id="IPR050797">
    <property type="entry name" value="Carb_Metab_Trans_Reg"/>
</dbReference>
<feature type="region of interest" description="Disordered" evidence="3">
    <location>
        <begin position="133"/>
        <end position="350"/>
    </location>
</feature>
<dbReference type="AlphaFoldDB" id="A0A0P1BL42"/>
<feature type="compositionally biased region" description="Polar residues" evidence="3">
    <location>
        <begin position="328"/>
        <end position="350"/>
    </location>
</feature>
<dbReference type="CDD" id="cd12148">
    <property type="entry name" value="fungal_TF_MHR"/>
    <property type="match status" value="1"/>
</dbReference>
<feature type="compositionally biased region" description="Polar residues" evidence="3">
    <location>
        <begin position="1060"/>
        <end position="1074"/>
    </location>
</feature>
<dbReference type="PANTHER" id="PTHR31668:SF10">
    <property type="entry name" value="ZN(II)2CYS6 TRANSCRIPTION FACTOR (EUROFUNG)"/>
    <property type="match status" value="1"/>
</dbReference>
<feature type="compositionally biased region" description="Basic and acidic residues" evidence="3">
    <location>
        <begin position="1"/>
        <end position="16"/>
    </location>
</feature>
<dbReference type="GO" id="GO:0008270">
    <property type="term" value="F:zinc ion binding"/>
    <property type="evidence" value="ECO:0007669"/>
    <property type="project" value="InterPro"/>
</dbReference>
<feature type="compositionally biased region" description="Polar residues" evidence="3">
    <location>
        <begin position="287"/>
        <end position="320"/>
    </location>
</feature>
<feature type="compositionally biased region" description="Polar residues" evidence="3">
    <location>
        <begin position="20"/>
        <end position="32"/>
    </location>
</feature>
<dbReference type="STRING" id="401625.A0A0P1BL42"/>
<organism evidence="5 6">
    <name type="scientific">Ceraceosorus bombacis</name>
    <dbReference type="NCBI Taxonomy" id="401625"/>
    <lineage>
        <taxon>Eukaryota</taxon>
        <taxon>Fungi</taxon>
        <taxon>Dikarya</taxon>
        <taxon>Basidiomycota</taxon>
        <taxon>Ustilaginomycotina</taxon>
        <taxon>Exobasidiomycetes</taxon>
        <taxon>Ceraceosorales</taxon>
        <taxon>Ceraceosoraceae</taxon>
        <taxon>Ceraceosorus</taxon>
    </lineage>
</organism>
<evidence type="ECO:0000313" key="5">
    <source>
        <dbReference type="EMBL" id="CEH16928.1"/>
    </source>
</evidence>
<feature type="region of interest" description="Disordered" evidence="3">
    <location>
        <begin position="1"/>
        <end position="55"/>
    </location>
</feature>
<feature type="compositionally biased region" description="Pro residues" evidence="3">
    <location>
        <begin position="206"/>
        <end position="217"/>
    </location>
</feature>
<feature type="region of interest" description="Disordered" evidence="3">
    <location>
        <begin position="409"/>
        <end position="455"/>
    </location>
</feature>
<reference evidence="5 6" key="1">
    <citation type="submission" date="2014-09" db="EMBL/GenBank/DDBJ databases">
        <authorList>
            <person name="Magalhaes I.L.F."/>
            <person name="Oliveira U."/>
            <person name="Santos F.R."/>
            <person name="Vidigal T.H.D.A."/>
            <person name="Brescovit A.D."/>
            <person name="Santos A.J."/>
        </authorList>
    </citation>
    <scope>NUCLEOTIDE SEQUENCE [LARGE SCALE GENOMIC DNA]</scope>
</reference>
<protein>
    <recommendedName>
        <fullName evidence="4">Zn(2)-C6 fungal-type domain-containing protein</fullName>
    </recommendedName>
</protein>
<feature type="compositionally biased region" description="Low complexity" evidence="3">
    <location>
        <begin position="1039"/>
        <end position="1050"/>
    </location>
</feature>
<dbReference type="GO" id="GO:0001080">
    <property type="term" value="P:nitrogen catabolite activation of transcription from RNA polymerase II promoter"/>
    <property type="evidence" value="ECO:0007669"/>
    <property type="project" value="TreeGrafter"/>
</dbReference>
<feature type="domain" description="Zn(2)-C6 fungal-type" evidence="4">
    <location>
        <begin position="56"/>
        <end position="88"/>
    </location>
</feature>
<proteinExistence type="predicted"/>